<dbReference type="Proteomes" id="UP000274271">
    <property type="component" value="Unassembled WGS sequence"/>
</dbReference>
<evidence type="ECO:0008006" key="3">
    <source>
        <dbReference type="Google" id="ProtNLM"/>
    </source>
</evidence>
<name>A0A3P1CHU6_9BACT</name>
<comment type="caution">
    <text evidence="1">The sequence shown here is derived from an EMBL/GenBank/DDBJ whole genome shotgun (WGS) entry which is preliminary data.</text>
</comment>
<dbReference type="AlphaFoldDB" id="A0A3P1CHU6"/>
<keyword evidence="2" id="KW-1185">Reference proteome</keyword>
<protein>
    <recommendedName>
        <fullName evidence="3">Phage major capsid protein</fullName>
    </recommendedName>
</protein>
<reference evidence="1 2" key="1">
    <citation type="submission" date="2018-11" db="EMBL/GenBank/DDBJ databases">
        <authorList>
            <person name="Zhou Z."/>
            <person name="Wang G."/>
        </authorList>
    </citation>
    <scope>NUCLEOTIDE SEQUENCE [LARGE SCALE GENOMIC DNA]</scope>
    <source>
        <strain evidence="1 2">KCTC42998</strain>
    </source>
</reference>
<dbReference type="RefSeq" id="WP_124908407.1">
    <property type="nucleotide sequence ID" value="NZ_RQJP01000004.1"/>
</dbReference>
<dbReference type="EMBL" id="RQJP01000004">
    <property type="protein sequence ID" value="RRB12454.1"/>
    <property type="molecule type" value="Genomic_DNA"/>
</dbReference>
<organism evidence="1 2">
    <name type="scientific">Larkinella knui</name>
    <dbReference type="NCBI Taxonomy" id="2025310"/>
    <lineage>
        <taxon>Bacteria</taxon>
        <taxon>Pseudomonadati</taxon>
        <taxon>Bacteroidota</taxon>
        <taxon>Cytophagia</taxon>
        <taxon>Cytophagales</taxon>
        <taxon>Spirosomataceae</taxon>
        <taxon>Larkinella</taxon>
    </lineage>
</organism>
<gene>
    <name evidence="1" type="ORF">EHT87_19845</name>
</gene>
<proteinExistence type="predicted"/>
<sequence length="337" mass="37504">MSAIKLNQLDASLKKRRERNRELLIKAIVSGWGALKMFRKLRVNDEIPLLSLYTKPLMQPGIKGTFNPKDDAINFEARIAKVRPFKVDLLIDEPKRAEMEASYLGEVDGTDGRDPEKFPFSDFIFDSLSNQLGFDLSVTAVWKGILNSAGTAPQDCFNGIPKLVDDAIVSGEVPEENVLEHSTSGFFLSEDNILDEVKKLYKRAKKNLPAYTGTKGLVCLMSPMAKLAYSFAVEEANGTKRTYNAFKQEVLYFAPEVPIEEIDGLAGTDFMAITLLDNLVYCSPQDNEKIDLQTDYNVRDRSIAIVADGKASVNFVRGDLFVVNDLRARPAGADDDE</sequence>
<evidence type="ECO:0000313" key="2">
    <source>
        <dbReference type="Proteomes" id="UP000274271"/>
    </source>
</evidence>
<evidence type="ECO:0000313" key="1">
    <source>
        <dbReference type="EMBL" id="RRB12454.1"/>
    </source>
</evidence>
<accession>A0A3P1CHU6</accession>
<dbReference type="OrthoDB" id="929568at2"/>